<evidence type="ECO:0000313" key="1">
    <source>
        <dbReference type="EMBL" id="KNF03202.1"/>
    </source>
</evidence>
<name>A0A0L0VVH5_9BASI</name>
<keyword evidence="2" id="KW-1185">Reference proteome</keyword>
<comment type="caution">
    <text evidence="1">The sequence shown here is derived from an EMBL/GenBank/DDBJ whole genome shotgun (WGS) entry which is preliminary data.</text>
</comment>
<organism evidence="1 2">
    <name type="scientific">Puccinia striiformis f. sp. tritici PST-78</name>
    <dbReference type="NCBI Taxonomy" id="1165861"/>
    <lineage>
        <taxon>Eukaryota</taxon>
        <taxon>Fungi</taxon>
        <taxon>Dikarya</taxon>
        <taxon>Basidiomycota</taxon>
        <taxon>Pucciniomycotina</taxon>
        <taxon>Pucciniomycetes</taxon>
        <taxon>Pucciniales</taxon>
        <taxon>Pucciniaceae</taxon>
        <taxon>Puccinia</taxon>
    </lineage>
</organism>
<proteinExistence type="predicted"/>
<sequence>MLNLTDGDEIKKLVKLAHFNRFPVKKDYSGMSEEEVLDALVRIHLWEETFTGLEIILKGTLELNAGDIKKLIQLAHFKRFRTKEGLSRMSEETMLRALKTVPQAQTNTGIVQRIEYF</sequence>
<gene>
    <name evidence="1" type="ORF">PSTG_03789</name>
</gene>
<dbReference type="AlphaFoldDB" id="A0A0L0VVH5"/>
<accession>A0A0L0VVH5</accession>
<protein>
    <submittedName>
        <fullName evidence="1">Uncharacterized protein</fullName>
    </submittedName>
</protein>
<dbReference type="EMBL" id="AJIL01000019">
    <property type="protein sequence ID" value="KNF03202.1"/>
    <property type="molecule type" value="Genomic_DNA"/>
</dbReference>
<evidence type="ECO:0000313" key="2">
    <source>
        <dbReference type="Proteomes" id="UP000054564"/>
    </source>
</evidence>
<reference evidence="2" key="1">
    <citation type="submission" date="2014-03" db="EMBL/GenBank/DDBJ databases">
        <title>The Genome Sequence of Puccinia striiformis f. sp. tritici PST-78.</title>
        <authorList>
            <consortium name="The Broad Institute Genome Sequencing Platform"/>
            <person name="Cuomo C."/>
            <person name="Hulbert S."/>
            <person name="Chen X."/>
            <person name="Walker B."/>
            <person name="Young S.K."/>
            <person name="Zeng Q."/>
            <person name="Gargeya S."/>
            <person name="Fitzgerald M."/>
            <person name="Haas B."/>
            <person name="Abouelleil A."/>
            <person name="Alvarado L."/>
            <person name="Arachchi H.M."/>
            <person name="Berlin A.M."/>
            <person name="Chapman S.B."/>
            <person name="Goldberg J."/>
            <person name="Griggs A."/>
            <person name="Gujja S."/>
            <person name="Hansen M."/>
            <person name="Howarth C."/>
            <person name="Imamovic A."/>
            <person name="Larimer J."/>
            <person name="McCowan C."/>
            <person name="Montmayeur A."/>
            <person name="Murphy C."/>
            <person name="Neiman D."/>
            <person name="Pearson M."/>
            <person name="Priest M."/>
            <person name="Roberts A."/>
            <person name="Saif S."/>
            <person name="Shea T."/>
            <person name="Sisk P."/>
            <person name="Sykes S."/>
            <person name="Wortman J."/>
            <person name="Nusbaum C."/>
            <person name="Birren B."/>
        </authorList>
    </citation>
    <scope>NUCLEOTIDE SEQUENCE [LARGE SCALE GENOMIC DNA]</scope>
    <source>
        <strain evidence="2">race PST-78</strain>
    </source>
</reference>
<dbReference type="Proteomes" id="UP000054564">
    <property type="component" value="Unassembled WGS sequence"/>
</dbReference>